<dbReference type="GO" id="GO:0007165">
    <property type="term" value="P:signal transduction"/>
    <property type="evidence" value="ECO:0007669"/>
    <property type="project" value="InterPro"/>
</dbReference>
<evidence type="ECO:0000313" key="2">
    <source>
        <dbReference type="EMBL" id="MDA0163145.1"/>
    </source>
</evidence>
<dbReference type="Proteomes" id="UP001149140">
    <property type="component" value="Unassembled WGS sequence"/>
</dbReference>
<dbReference type="Pfam" id="PF13676">
    <property type="entry name" value="TIR_2"/>
    <property type="match status" value="1"/>
</dbReference>
<name>A0A9X3MXJ2_9ACTN</name>
<protein>
    <submittedName>
        <fullName evidence="2">TIR domain-containing protein</fullName>
    </submittedName>
</protein>
<evidence type="ECO:0000313" key="3">
    <source>
        <dbReference type="Proteomes" id="UP001149140"/>
    </source>
</evidence>
<organism evidence="2 3">
    <name type="scientific">Solirubrobacter ginsenosidimutans</name>
    <dbReference type="NCBI Taxonomy" id="490573"/>
    <lineage>
        <taxon>Bacteria</taxon>
        <taxon>Bacillati</taxon>
        <taxon>Actinomycetota</taxon>
        <taxon>Thermoleophilia</taxon>
        <taxon>Solirubrobacterales</taxon>
        <taxon>Solirubrobacteraceae</taxon>
        <taxon>Solirubrobacter</taxon>
    </lineage>
</organism>
<dbReference type="RefSeq" id="WP_270042388.1">
    <property type="nucleotide sequence ID" value="NZ_JAPDOD010000023.1"/>
</dbReference>
<dbReference type="InterPro" id="IPR027417">
    <property type="entry name" value="P-loop_NTPase"/>
</dbReference>
<dbReference type="InterPro" id="IPR003593">
    <property type="entry name" value="AAA+_ATPase"/>
</dbReference>
<dbReference type="Gene3D" id="3.40.50.300">
    <property type="entry name" value="P-loop containing nucleotide triphosphate hydrolases"/>
    <property type="match status" value="1"/>
</dbReference>
<dbReference type="CDD" id="cd00009">
    <property type="entry name" value="AAA"/>
    <property type="match status" value="1"/>
</dbReference>
<dbReference type="Gene3D" id="3.40.50.10140">
    <property type="entry name" value="Toll/interleukin-1 receptor homology (TIR) domain"/>
    <property type="match status" value="1"/>
</dbReference>
<dbReference type="InterPro" id="IPR000157">
    <property type="entry name" value="TIR_dom"/>
</dbReference>
<evidence type="ECO:0000259" key="1">
    <source>
        <dbReference type="SMART" id="SM00382"/>
    </source>
</evidence>
<gene>
    <name evidence="2" type="ORF">OM076_22920</name>
</gene>
<dbReference type="InterPro" id="IPR035897">
    <property type="entry name" value="Toll_tir_struct_dom_sf"/>
</dbReference>
<keyword evidence="3" id="KW-1185">Reference proteome</keyword>
<dbReference type="AlphaFoldDB" id="A0A9X3MXJ2"/>
<feature type="domain" description="AAA+ ATPase" evidence="1">
    <location>
        <begin position="36"/>
        <end position="155"/>
    </location>
</feature>
<accession>A0A9X3MXJ2</accession>
<dbReference type="EMBL" id="JAPDOD010000023">
    <property type="protein sequence ID" value="MDA0163145.1"/>
    <property type="molecule type" value="Genomic_DNA"/>
</dbReference>
<sequence>MAEPLLEEVFKTSGVPTHTFVAPSEFPRLRVALRTAGRGVVIEGPSGIGKTTAVTRALDEIGMTGSAQILSARVPDNVEYIAELPHTTGFGVVVVDDFHVLPLDVKKALADHLKVLADAEDPRSKLVIVGINRAGDALVRHAPDLAARLDVLRFEVEPPEKLEQVVRLGETALNVKLSAAAQIVTAAQGSFYLVQMLSRELCLAEELTERQDDHVNVTASYSSVKHRVMEQQESRFGPVVRKFARGPRFRPSGRANYLLLLKWLAESDRWDIVLREEIARHPEHRRSVGQVVDKGWLAGHAAADDIAEILHYDPDGNVLSVEDPQLVFYLRNLDWQRFPRALGFENVELEHEYDFALSFAGEDRPVADALHELLDADDYVVFYDLNEQARIVGEDVEAFLAPIYASDSRFVIAVLGRRYGEKRWTIFESEQFKERFDDGHVIPIWDKDARPTRFDGTRNIGYLTFDSAADPHDEALRLVTVIKEKHSQAMRDTTGTPQIQLDIDSAIVADDPPPSAPAPGVV</sequence>
<dbReference type="SMART" id="SM00382">
    <property type="entry name" value="AAA"/>
    <property type="match status" value="1"/>
</dbReference>
<dbReference type="SUPFAM" id="SSF52200">
    <property type="entry name" value="Toll/Interleukin receptor TIR domain"/>
    <property type="match status" value="1"/>
</dbReference>
<comment type="caution">
    <text evidence="2">The sequence shown here is derived from an EMBL/GenBank/DDBJ whole genome shotgun (WGS) entry which is preliminary data.</text>
</comment>
<reference evidence="2" key="1">
    <citation type="submission" date="2022-10" db="EMBL/GenBank/DDBJ databases">
        <title>The WGS of Solirubrobacter ginsenosidimutans DSM 21036.</title>
        <authorList>
            <person name="Jiang Z."/>
        </authorList>
    </citation>
    <scope>NUCLEOTIDE SEQUENCE</scope>
    <source>
        <strain evidence="2">DSM 21036</strain>
    </source>
</reference>
<dbReference type="SUPFAM" id="SSF52540">
    <property type="entry name" value="P-loop containing nucleoside triphosphate hydrolases"/>
    <property type="match status" value="1"/>
</dbReference>
<proteinExistence type="predicted"/>